<dbReference type="Proteomes" id="UP000004982">
    <property type="component" value="Unassembled WGS sequence"/>
</dbReference>
<proteinExistence type="predicted"/>
<gene>
    <name evidence="2" type="ORF">HMPREF9418_2628</name>
</gene>
<organism evidence="2 3">
    <name type="scientific">Neisseria macacae ATCC 33926</name>
    <dbReference type="NCBI Taxonomy" id="997348"/>
    <lineage>
        <taxon>Bacteria</taxon>
        <taxon>Pseudomonadati</taxon>
        <taxon>Pseudomonadota</taxon>
        <taxon>Betaproteobacteria</taxon>
        <taxon>Neisseriales</taxon>
        <taxon>Neisseriaceae</taxon>
        <taxon>Neisseria</taxon>
    </lineage>
</organism>
<name>A0AA36UGU4_9NEIS</name>
<dbReference type="EMBL" id="AFQE01000131">
    <property type="protein sequence ID" value="EGQ74838.1"/>
    <property type="molecule type" value="Genomic_DNA"/>
</dbReference>
<sequence length="52" mass="5968">MSYANSHAMYPKSYPQHPQQTRADLKRSSETPFQDFQTTSFIIKNGTKPSAF</sequence>
<evidence type="ECO:0000313" key="2">
    <source>
        <dbReference type="EMBL" id="EGQ74838.1"/>
    </source>
</evidence>
<feature type="region of interest" description="Disordered" evidence="1">
    <location>
        <begin position="1"/>
        <end position="31"/>
    </location>
</feature>
<accession>A0AA36UGU4</accession>
<comment type="caution">
    <text evidence="2">The sequence shown here is derived from an EMBL/GenBank/DDBJ whole genome shotgun (WGS) entry which is preliminary data.</text>
</comment>
<protein>
    <submittedName>
        <fullName evidence="2">Uncharacterized protein</fullName>
    </submittedName>
</protein>
<evidence type="ECO:0000256" key="1">
    <source>
        <dbReference type="SAM" id="MobiDB-lite"/>
    </source>
</evidence>
<dbReference type="AlphaFoldDB" id="A0AA36UGU4"/>
<evidence type="ECO:0000313" key="3">
    <source>
        <dbReference type="Proteomes" id="UP000004982"/>
    </source>
</evidence>
<reference evidence="2 3" key="1">
    <citation type="submission" date="2011-05" db="EMBL/GenBank/DDBJ databases">
        <authorList>
            <person name="Muzny D."/>
            <person name="Qin X."/>
            <person name="Deng J."/>
            <person name="Jiang H."/>
            <person name="Liu Y."/>
            <person name="Qu J."/>
            <person name="Song X.-Z."/>
            <person name="Zhang L."/>
            <person name="Thornton R."/>
            <person name="Coyle M."/>
            <person name="Francisco L."/>
            <person name="Jackson L."/>
            <person name="Javaid M."/>
            <person name="Korchina V."/>
            <person name="Kovar C."/>
            <person name="Mata R."/>
            <person name="Mathew T."/>
            <person name="Ngo R."/>
            <person name="Nguyen L."/>
            <person name="Nguyen N."/>
            <person name="Okwuonu G."/>
            <person name="Ongeri F."/>
            <person name="Pham C."/>
            <person name="Simmons D."/>
            <person name="Wilczek-Boney K."/>
            <person name="Hale W."/>
            <person name="Jakkamsetti A."/>
            <person name="Pham P."/>
            <person name="Ruth R."/>
            <person name="San Lucas F."/>
            <person name="Warren J."/>
            <person name="Zhang J."/>
            <person name="Zhao Z."/>
            <person name="Zhou C."/>
            <person name="Zhu D."/>
            <person name="Lee S."/>
            <person name="Bess C."/>
            <person name="Blankenburg K."/>
            <person name="Forbes L."/>
            <person name="Fu Q."/>
            <person name="Gubbala S."/>
            <person name="Hirani K."/>
            <person name="Jayaseelan J.C."/>
            <person name="Lara F."/>
            <person name="Munidasa M."/>
            <person name="Palculict T."/>
            <person name="Patil S."/>
            <person name="Pu L.-L."/>
            <person name="Saada N."/>
            <person name="Tang L."/>
            <person name="Weissenberger G."/>
            <person name="Zhu Y."/>
            <person name="Hemphill L."/>
            <person name="Shang Y."/>
            <person name="Youmans B."/>
            <person name="Ayvaz T."/>
            <person name="Ross M."/>
            <person name="Santibanez J."/>
            <person name="Aqrawi P."/>
            <person name="Gross S."/>
            <person name="Joshi V."/>
            <person name="Fowler G."/>
            <person name="Nazareth L."/>
            <person name="Reid J."/>
            <person name="Worley K."/>
            <person name="Petrosino J."/>
            <person name="Highlander S."/>
            <person name="Gibbs R."/>
        </authorList>
    </citation>
    <scope>NUCLEOTIDE SEQUENCE [LARGE SCALE GENOMIC DNA]</scope>
    <source>
        <strain evidence="2 3">ATCC 33926</strain>
    </source>
</reference>